<organism evidence="1 2">
    <name type="scientific">Amycolatopsis mongoliensis</name>
    <dbReference type="NCBI Taxonomy" id="715475"/>
    <lineage>
        <taxon>Bacteria</taxon>
        <taxon>Bacillati</taxon>
        <taxon>Actinomycetota</taxon>
        <taxon>Actinomycetes</taxon>
        <taxon>Pseudonocardiales</taxon>
        <taxon>Pseudonocardiaceae</taxon>
        <taxon>Amycolatopsis</taxon>
    </lineage>
</organism>
<accession>A0A9Y2NGK1</accession>
<protein>
    <submittedName>
        <fullName evidence="1">DUF5988 family protein</fullName>
    </submittedName>
</protein>
<keyword evidence="2" id="KW-1185">Reference proteome</keyword>
<sequence>MGSAEPTVKVTLKGAPDGMPETVLVRFAELSHARLKIPFGAGYEHFVPESPALGVPEDGAVFVWCDRTKFAE</sequence>
<reference evidence="1 2" key="1">
    <citation type="submission" date="2023-06" db="EMBL/GenBank/DDBJ databases">
        <authorList>
            <person name="Oyuntsetseg B."/>
            <person name="Kim S.B."/>
        </authorList>
    </citation>
    <scope>NUCLEOTIDE SEQUENCE [LARGE SCALE GENOMIC DNA]</scope>
    <source>
        <strain evidence="1 2">4-36</strain>
    </source>
</reference>
<evidence type="ECO:0000313" key="2">
    <source>
        <dbReference type="Proteomes" id="UP001239397"/>
    </source>
</evidence>
<dbReference type="InterPro" id="IPR046030">
    <property type="entry name" value="DUF5988"/>
</dbReference>
<dbReference type="Proteomes" id="UP001239397">
    <property type="component" value="Chromosome"/>
</dbReference>
<evidence type="ECO:0000313" key="1">
    <source>
        <dbReference type="EMBL" id="WIY00884.1"/>
    </source>
</evidence>
<dbReference type="Pfam" id="PF19450">
    <property type="entry name" value="DUF5988"/>
    <property type="match status" value="1"/>
</dbReference>
<name>A0A9Y2NGK1_9PSEU</name>
<dbReference type="RefSeq" id="WP_285997345.1">
    <property type="nucleotide sequence ID" value="NZ_CP127295.1"/>
</dbReference>
<dbReference type="AlphaFoldDB" id="A0A9Y2NGK1"/>
<dbReference type="KEGG" id="amog:QRX60_43670"/>
<dbReference type="EMBL" id="CP127295">
    <property type="protein sequence ID" value="WIY00884.1"/>
    <property type="molecule type" value="Genomic_DNA"/>
</dbReference>
<proteinExistence type="predicted"/>
<gene>
    <name evidence="1" type="ORF">QRX60_43670</name>
</gene>